<protein>
    <submittedName>
        <fullName evidence="1">Uncharacterized protein</fullName>
    </submittedName>
</protein>
<proteinExistence type="predicted"/>
<keyword evidence="2" id="KW-1185">Reference proteome</keyword>
<dbReference type="AlphaFoldDB" id="A0A2R6WGG8"/>
<sequence>MSVKVLSTATFGLGVKPNLQSRLVQLSIASVVRTSCWSQARPFVNGRVLTRRSSYFGSSEFLVSYQNVSMKTDRGGSRIRRK</sequence>
<evidence type="ECO:0000313" key="2">
    <source>
        <dbReference type="Proteomes" id="UP000244005"/>
    </source>
</evidence>
<dbReference type="Proteomes" id="UP000244005">
    <property type="component" value="Unassembled WGS sequence"/>
</dbReference>
<reference evidence="2" key="1">
    <citation type="journal article" date="2017" name="Cell">
        <title>Insights into land plant evolution garnered from the Marchantia polymorpha genome.</title>
        <authorList>
            <person name="Bowman J.L."/>
            <person name="Kohchi T."/>
            <person name="Yamato K.T."/>
            <person name="Jenkins J."/>
            <person name="Shu S."/>
            <person name="Ishizaki K."/>
            <person name="Yamaoka S."/>
            <person name="Nishihama R."/>
            <person name="Nakamura Y."/>
            <person name="Berger F."/>
            <person name="Adam C."/>
            <person name="Aki S.S."/>
            <person name="Althoff F."/>
            <person name="Araki T."/>
            <person name="Arteaga-Vazquez M.A."/>
            <person name="Balasubrmanian S."/>
            <person name="Barry K."/>
            <person name="Bauer D."/>
            <person name="Boehm C.R."/>
            <person name="Briginshaw L."/>
            <person name="Caballero-Perez J."/>
            <person name="Catarino B."/>
            <person name="Chen F."/>
            <person name="Chiyoda S."/>
            <person name="Chovatia M."/>
            <person name="Davies K.M."/>
            <person name="Delmans M."/>
            <person name="Demura T."/>
            <person name="Dierschke T."/>
            <person name="Dolan L."/>
            <person name="Dorantes-Acosta A.E."/>
            <person name="Eklund D.M."/>
            <person name="Florent S.N."/>
            <person name="Flores-Sandoval E."/>
            <person name="Fujiyama A."/>
            <person name="Fukuzawa H."/>
            <person name="Galik B."/>
            <person name="Grimanelli D."/>
            <person name="Grimwood J."/>
            <person name="Grossniklaus U."/>
            <person name="Hamada T."/>
            <person name="Haseloff J."/>
            <person name="Hetherington A.J."/>
            <person name="Higo A."/>
            <person name="Hirakawa Y."/>
            <person name="Hundley H.N."/>
            <person name="Ikeda Y."/>
            <person name="Inoue K."/>
            <person name="Inoue S.I."/>
            <person name="Ishida S."/>
            <person name="Jia Q."/>
            <person name="Kakita M."/>
            <person name="Kanazawa T."/>
            <person name="Kawai Y."/>
            <person name="Kawashima T."/>
            <person name="Kennedy M."/>
            <person name="Kinose K."/>
            <person name="Kinoshita T."/>
            <person name="Kohara Y."/>
            <person name="Koide E."/>
            <person name="Komatsu K."/>
            <person name="Kopischke S."/>
            <person name="Kubo M."/>
            <person name="Kyozuka J."/>
            <person name="Lagercrantz U."/>
            <person name="Lin S.S."/>
            <person name="Lindquist E."/>
            <person name="Lipzen A.M."/>
            <person name="Lu C.W."/>
            <person name="De Luna E."/>
            <person name="Martienssen R.A."/>
            <person name="Minamino N."/>
            <person name="Mizutani M."/>
            <person name="Mizutani M."/>
            <person name="Mochizuki N."/>
            <person name="Monte I."/>
            <person name="Mosher R."/>
            <person name="Nagasaki H."/>
            <person name="Nakagami H."/>
            <person name="Naramoto S."/>
            <person name="Nishitani K."/>
            <person name="Ohtani M."/>
            <person name="Okamoto T."/>
            <person name="Okumura M."/>
            <person name="Phillips J."/>
            <person name="Pollak B."/>
            <person name="Reinders A."/>
            <person name="Rovekamp M."/>
            <person name="Sano R."/>
            <person name="Sawa S."/>
            <person name="Schmid M.W."/>
            <person name="Shirakawa M."/>
            <person name="Solano R."/>
            <person name="Spunde A."/>
            <person name="Suetsugu N."/>
            <person name="Sugano S."/>
            <person name="Sugiyama A."/>
            <person name="Sun R."/>
            <person name="Suzuki Y."/>
            <person name="Takenaka M."/>
            <person name="Takezawa D."/>
            <person name="Tomogane H."/>
            <person name="Tsuzuki M."/>
            <person name="Ueda T."/>
            <person name="Umeda M."/>
            <person name="Ward J.M."/>
            <person name="Watanabe Y."/>
            <person name="Yazaki K."/>
            <person name="Yokoyama R."/>
            <person name="Yoshitake Y."/>
            <person name="Yotsui I."/>
            <person name="Zachgo S."/>
            <person name="Schmutz J."/>
        </authorList>
    </citation>
    <scope>NUCLEOTIDE SEQUENCE [LARGE SCALE GENOMIC DNA]</scope>
    <source>
        <strain evidence="2">Tak-1</strain>
    </source>
</reference>
<accession>A0A2R6WGG8</accession>
<dbReference type="EMBL" id="KZ772765">
    <property type="protein sequence ID" value="PTQ32950.1"/>
    <property type="molecule type" value="Genomic_DNA"/>
</dbReference>
<dbReference type="Gramene" id="Mp5g11070.1">
    <property type="protein sequence ID" value="Mp5g11070.1.cds1"/>
    <property type="gene ID" value="Mp5g11070"/>
</dbReference>
<evidence type="ECO:0000313" key="1">
    <source>
        <dbReference type="EMBL" id="PTQ32950.1"/>
    </source>
</evidence>
<gene>
    <name evidence="1" type="ORF">MARPO_0093s0029</name>
</gene>
<organism evidence="1 2">
    <name type="scientific">Marchantia polymorpha</name>
    <name type="common">Common liverwort</name>
    <name type="synonym">Marchantia aquatica</name>
    <dbReference type="NCBI Taxonomy" id="3197"/>
    <lineage>
        <taxon>Eukaryota</taxon>
        <taxon>Viridiplantae</taxon>
        <taxon>Streptophyta</taxon>
        <taxon>Embryophyta</taxon>
        <taxon>Marchantiophyta</taxon>
        <taxon>Marchantiopsida</taxon>
        <taxon>Marchantiidae</taxon>
        <taxon>Marchantiales</taxon>
        <taxon>Marchantiaceae</taxon>
        <taxon>Marchantia</taxon>
    </lineage>
</organism>
<name>A0A2R6WGG8_MARPO</name>